<evidence type="ECO:0000313" key="4">
    <source>
        <dbReference type="Proteomes" id="UP000199322"/>
    </source>
</evidence>
<protein>
    <submittedName>
        <fullName evidence="2">YggT family protein</fullName>
    </submittedName>
</protein>
<feature type="transmembrane region" description="Helical" evidence="1">
    <location>
        <begin position="70"/>
        <end position="87"/>
    </location>
</feature>
<feature type="transmembrane region" description="Helical" evidence="1">
    <location>
        <begin position="21"/>
        <end position="40"/>
    </location>
</feature>
<proteinExistence type="predicted"/>
<name>A0A1G6JI62_9BACT</name>
<reference evidence="3 5" key="2">
    <citation type="submission" date="2019-04" db="EMBL/GenBank/DDBJ databases">
        <title>Draft genome sequence data and analysis of a Fermenting Bacterium, Geotoga petraea strain HO-Geo1, isolated from heavy-oil petroleum reservoir in Russia.</title>
        <authorList>
            <person name="Grouzdev D.S."/>
            <person name="Semenova E.M."/>
            <person name="Sokolova D.S."/>
            <person name="Tourova T.P."/>
            <person name="Poltaraus A.B."/>
            <person name="Nazina T.N."/>
        </authorList>
    </citation>
    <scope>NUCLEOTIDE SEQUENCE [LARGE SCALE GENOMIC DNA]</scope>
    <source>
        <strain evidence="3 5">HO-Geo1</strain>
    </source>
</reference>
<evidence type="ECO:0000256" key="1">
    <source>
        <dbReference type="SAM" id="Phobius"/>
    </source>
</evidence>
<evidence type="ECO:0000313" key="2">
    <source>
        <dbReference type="EMBL" id="SDC18403.1"/>
    </source>
</evidence>
<accession>A0A1G6JI62</accession>
<dbReference type="Pfam" id="PF02325">
    <property type="entry name" value="CCB3_YggT"/>
    <property type="match status" value="1"/>
</dbReference>
<dbReference type="GO" id="GO:0016020">
    <property type="term" value="C:membrane"/>
    <property type="evidence" value="ECO:0007669"/>
    <property type="project" value="InterPro"/>
</dbReference>
<dbReference type="InterPro" id="IPR003425">
    <property type="entry name" value="CCB3/YggT"/>
</dbReference>
<dbReference type="AlphaFoldDB" id="A0A1G6JI62"/>
<sequence>MFAIGNLLEAISYILRISINFLQISIIISVIMSFLVPYYSKIRAFFDGVSDIILNPIRRYLPVHAGPFDLSPAIAILVLIFLDRFLIQTLFDIASRLG</sequence>
<gene>
    <name evidence="3" type="ORF">E4650_04095</name>
    <name evidence="2" type="ORF">SAMN04488588_0538</name>
</gene>
<evidence type="ECO:0000313" key="3">
    <source>
        <dbReference type="EMBL" id="TGG88228.1"/>
    </source>
</evidence>
<organism evidence="2 4">
    <name type="scientific">Geotoga petraea</name>
    <dbReference type="NCBI Taxonomy" id="28234"/>
    <lineage>
        <taxon>Bacteria</taxon>
        <taxon>Thermotogati</taxon>
        <taxon>Thermotogota</taxon>
        <taxon>Thermotogae</taxon>
        <taxon>Petrotogales</taxon>
        <taxon>Petrotogaceae</taxon>
        <taxon>Geotoga</taxon>
    </lineage>
</organism>
<dbReference type="Proteomes" id="UP000199322">
    <property type="component" value="Unassembled WGS sequence"/>
</dbReference>
<dbReference type="EMBL" id="SRME01000002">
    <property type="protein sequence ID" value="TGG88228.1"/>
    <property type="molecule type" value="Genomic_DNA"/>
</dbReference>
<dbReference type="OrthoDB" id="47652at2"/>
<keyword evidence="1" id="KW-0812">Transmembrane</keyword>
<dbReference type="EMBL" id="FMYV01000002">
    <property type="protein sequence ID" value="SDC18403.1"/>
    <property type="molecule type" value="Genomic_DNA"/>
</dbReference>
<keyword evidence="1" id="KW-1133">Transmembrane helix</keyword>
<dbReference type="Proteomes" id="UP000297288">
    <property type="component" value="Unassembled WGS sequence"/>
</dbReference>
<dbReference type="RefSeq" id="WP_091402597.1">
    <property type="nucleotide sequence ID" value="NZ_FMYV01000002.1"/>
</dbReference>
<dbReference type="STRING" id="28234.SAMN04488588_0538"/>
<evidence type="ECO:0000313" key="5">
    <source>
        <dbReference type="Proteomes" id="UP000297288"/>
    </source>
</evidence>
<keyword evidence="1" id="KW-0472">Membrane</keyword>
<keyword evidence="4" id="KW-1185">Reference proteome</keyword>
<reference evidence="2 4" key="1">
    <citation type="submission" date="2016-10" db="EMBL/GenBank/DDBJ databases">
        <authorList>
            <person name="de Groot N.N."/>
        </authorList>
    </citation>
    <scope>NUCLEOTIDE SEQUENCE [LARGE SCALE GENOMIC DNA]</scope>
    <source>
        <strain evidence="2 4">WG14</strain>
    </source>
</reference>